<feature type="region of interest" description="Disordered" evidence="1">
    <location>
        <begin position="69"/>
        <end position="102"/>
    </location>
</feature>
<evidence type="ECO:0000313" key="2">
    <source>
        <dbReference type="EMBL" id="VVC93862.1"/>
    </source>
</evidence>
<gene>
    <name evidence="2" type="ORF">LSINAPIS_LOCUS5961</name>
</gene>
<dbReference type="EMBL" id="FZQP02001782">
    <property type="protein sequence ID" value="VVC93862.1"/>
    <property type="molecule type" value="Genomic_DNA"/>
</dbReference>
<evidence type="ECO:0000256" key="1">
    <source>
        <dbReference type="SAM" id="MobiDB-lite"/>
    </source>
</evidence>
<sequence>MQGANAVFSLQTEIAIGERCVMAVASGTAVRLCSLPPPAPPTIKRDALEIQKALWDAFAANKAANGYENGGGGGGGASGAGADGRQGHLRPGAGRGRGRDDVWRTRLSPGCAAGLSAERLVSSALSGAAYKLRRLQPAALAPPVIR</sequence>
<dbReference type="Proteomes" id="UP000324832">
    <property type="component" value="Unassembled WGS sequence"/>
</dbReference>
<name>A0A5E4Q8H0_9NEOP</name>
<dbReference type="AlphaFoldDB" id="A0A5E4Q8H0"/>
<reference evidence="2 3" key="1">
    <citation type="submission" date="2017-07" db="EMBL/GenBank/DDBJ databases">
        <authorList>
            <person name="Talla V."/>
            <person name="Backstrom N."/>
        </authorList>
    </citation>
    <scope>NUCLEOTIDE SEQUENCE [LARGE SCALE GENOMIC DNA]</scope>
</reference>
<proteinExistence type="predicted"/>
<protein>
    <submittedName>
        <fullName evidence="2">Uncharacterized protein</fullName>
    </submittedName>
</protein>
<keyword evidence="3" id="KW-1185">Reference proteome</keyword>
<organism evidence="2 3">
    <name type="scientific">Leptidea sinapis</name>
    <dbReference type="NCBI Taxonomy" id="189913"/>
    <lineage>
        <taxon>Eukaryota</taxon>
        <taxon>Metazoa</taxon>
        <taxon>Ecdysozoa</taxon>
        <taxon>Arthropoda</taxon>
        <taxon>Hexapoda</taxon>
        <taxon>Insecta</taxon>
        <taxon>Pterygota</taxon>
        <taxon>Neoptera</taxon>
        <taxon>Endopterygota</taxon>
        <taxon>Lepidoptera</taxon>
        <taxon>Glossata</taxon>
        <taxon>Ditrysia</taxon>
        <taxon>Papilionoidea</taxon>
        <taxon>Pieridae</taxon>
        <taxon>Dismorphiinae</taxon>
        <taxon>Leptidea</taxon>
    </lineage>
</organism>
<evidence type="ECO:0000313" key="3">
    <source>
        <dbReference type="Proteomes" id="UP000324832"/>
    </source>
</evidence>
<feature type="compositionally biased region" description="Gly residues" evidence="1">
    <location>
        <begin position="69"/>
        <end position="84"/>
    </location>
</feature>
<accession>A0A5E4Q8H0</accession>